<dbReference type="SMART" id="SM00422">
    <property type="entry name" value="HTH_MERR"/>
    <property type="match status" value="1"/>
</dbReference>
<gene>
    <name evidence="6" type="ORF">F0L74_13910</name>
</gene>
<evidence type="ECO:0000313" key="7">
    <source>
        <dbReference type="Proteomes" id="UP000324611"/>
    </source>
</evidence>
<dbReference type="EMBL" id="VUOC01000002">
    <property type="protein sequence ID" value="KAA2243581.1"/>
    <property type="molecule type" value="Genomic_DNA"/>
</dbReference>
<protein>
    <submittedName>
        <fullName evidence="6">MerR family transcriptional regulator</fullName>
    </submittedName>
</protein>
<keyword evidence="1" id="KW-0678">Repressor</keyword>
<feature type="domain" description="HTH merR-type" evidence="5">
    <location>
        <begin position="8"/>
        <end position="77"/>
    </location>
</feature>
<comment type="caution">
    <text evidence="6">The sequence shown here is derived from an EMBL/GenBank/DDBJ whole genome shotgun (WGS) entry which is preliminary data.</text>
</comment>
<dbReference type="Gene3D" id="1.10.1240.10">
    <property type="entry name" value="Methionine synthase domain"/>
    <property type="match status" value="1"/>
</dbReference>
<dbReference type="InterPro" id="IPR003759">
    <property type="entry name" value="Cbl-bd_cap"/>
</dbReference>
<evidence type="ECO:0000313" key="6">
    <source>
        <dbReference type="EMBL" id="KAA2243581.1"/>
    </source>
</evidence>
<dbReference type="InterPro" id="IPR036594">
    <property type="entry name" value="Meth_synthase_dom"/>
</dbReference>
<dbReference type="PROSITE" id="PS50937">
    <property type="entry name" value="HTH_MERR_2"/>
    <property type="match status" value="1"/>
</dbReference>
<dbReference type="SUPFAM" id="SSF46955">
    <property type="entry name" value="Putative DNA-binding domain"/>
    <property type="match status" value="1"/>
</dbReference>
<proteinExistence type="predicted"/>
<evidence type="ECO:0000256" key="2">
    <source>
        <dbReference type="ARBA" id="ARBA00023015"/>
    </source>
</evidence>
<keyword evidence="2" id="KW-0805">Transcription regulation</keyword>
<reference evidence="6 7" key="1">
    <citation type="submission" date="2019-09" db="EMBL/GenBank/DDBJ databases">
        <title>Chitinophaga ginsengihumi sp. nov., isolated from soil of ginseng rhizosphere.</title>
        <authorList>
            <person name="Lee J."/>
        </authorList>
    </citation>
    <scope>NUCLEOTIDE SEQUENCE [LARGE SCALE GENOMIC DNA]</scope>
    <source>
        <strain evidence="6 7">BN140078</strain>
    </source>
</reference>
<dbReference type="InterPro" id="IPR009061">
    <property type="entry name" value="DNA-bd_dom_put_sf"/>
</dbReference>
<dbReference type="Pfam" id="PF02607">
    <property type="entry name" value="B12-binding_2"/>
    <property type="match status" value="1"/>
</dbReference>
<dbReference type="GO" id="GO:0003677">
    <property type="term" value="F:DNA binding"/>
    <property type="evidence" value="ECO:0007669"/>
    <property type="project" value="UniProtKB-KW"/>
</dbReference>
<dbReference type="GO" id="GO:0031419">
    <property type="term" value="F:cobalamin binding"/>
    <property type="evidence" value="ECO:0007669"/>
    <property type="project" value="InterPro"/>
</dbReference>
<evidence type="ECO:0000256" key="4">
    <source>
        <dbReference type="ARBA" id="ARBA00023163"/>
    </source>
</evidence>
<accession>A0A5B2VW96</accession>
<dbReference type="PANTHER" id="PTHR30204:SF69">
    <property type="entry name" value="MERR-FAMILY TRANSCRIPTIONAL REGULATOR"/>
    <property type="match status" value="1"/>
</dbReference>
<dbReference type="InterPro" id="IPR036724">
    <property type="entry name" value="Cobalamin-bd_sf"/>
</dbReference>
<keyword evidence="7" id="KW-1185">Reference proteome</keyword>
<dbReference type="Gene3D" id="1.10.1660.10">
    <property type="match status" value="1"/>
</dbReference>
<dbReference type="AlphaFoldDB" id="A0A5B2VW96"/>
<dbReference type="GO" id="GO:0046872">
    <property type="term" value="F:metal ion binding"/>
    <property type="evidence" value="ECO:0007669"/>
    <property type="project" value="InterPro"/>
</dbReference>
<dbReference type="GO" id="GO:0003700">
    <property type="term" value="F:DNA-binding transcription factor activity"/>
    <property type="evidence" value="ECO:0007669"/>
    <property type="project" value="InterPro"/>
</dbReference>
<keyword evidence="4" id="KW-0804">Transcription</keyword>
<evidence type="ECO:0000259" key="5">
    <source>
        <dbReference type="PROSITE" id="PS50937"/>
    </source>
</evidence>
<dbReference type="Gene3D" id="3.40.50.280">
    <property type="entry name" value="Cobalamin-binding domain"/>
    <property type="match status" value="1"/>
</dbReference>
<dbReference type="Proteomes" id="UP000324611">
    <property type="component" value="Unassembled WGS sequence"/>
</dbReference>
<name>A0A5B2VW96_9BACT</name>
<dbReference type="CDD" id="cd01104">
    <property type="entry name" value="HTH_MlrA-CarA"/>
    <property type="match status" value="1"/>
</dbReference>
<dbReference type="RefSeq" id="WP_149838456.1">
    <property type="nucleotide sequence ID" value="NZ_VUOC01000002.1"/>
</dbReference>
<sequence length="296" mass="33806">MTIHPVGKYSIKDLEKLSGIKAHTIRTWEKRYGVLRPERTGTNIRYYSGEELRHILNISLLLKNGYRISAVSEMTPNEIINRLSELTMVKPVEDGFQESLLLSMIELNEAQFNKTFLTVVINMGFEKAVAHVIFPFFERIGVMWQTATINPAQEHFISNIVRQKLILATEMLQVVPARDAPTVLLFLPEPELHELALLFYNYAFRARGYKTIYLGQAVPQDNLERVTSITNPDYIVTGITNSLDDKGFQHFVTTCARTFAGKKIYYTGPVPLAAHIKLPRNAYPLKELLNLLGMEY</sequence>
<evidence type="ECO:0000256" key="3">
    <source>
        <dbReference type="ARBA" id="ARBA00023125"/>
    </source>
</evidence>
<reference evidence="6 7" key="2">
    <citation type="submission" date="2019-09" db="EMBL/GenBank/DDBJ databases">
        <authorList>
            <person name="Jin C."/>
        </authorList>
    </citation>
    <scope>NUCLEOTIDE SEQUENCE [LARGE SCALE GENOMIC DNA]</scope>
    <source>
        <strain evidence="6 7">BN140078</strain>
    </source>
</reference>
<keyword evidence="3" id="KW-0238">DNA-binding</keyword>
<dbReference type="InterPro" id="IPR047057">
    <property type="entry name" value="MerR_fam"/>
</dbReference>
<dbReference type="InterPro" id="IPR000551">
    <property type="entry name" value="MerR-type_HTH_dom"/>
</dbReference>
<dbReference type="Pfam" id="PF13411">
    <property type="entry name" value="MerR_1"/>
    <property type="match status" value="1"/>
</dbReference>
<evidence type="ECO:0000256" key="1">
    <source>
        <dbReference type="ARBA" id="ARBA00022491"/>
    </source>
</evidence>
<dbReference type="PANTHER" id="PTHR30204">
    <property type="entry name" value="REDOX-CYCLING DRUG-SENSING TRANSCRIPTIONAL ACTIVATOR SOXR"/>
    <property type="match status" value="1"/>
</dbReference>
<organism evidence="6 7">
    <name type="scientific">Chitinophaga agrisoli</name>
    <dbReference type="NCBI Taxonomy" id="2607653"/>
    <lineage>
        <taxon>Bacteria</taxon>
        <taxon>Pseudomonadati</taxon>
        <taxon>Bacteroidota</taxon>
        <taxon>Chitinophagia</taxon>
        <taxon>Chitinophagales</taxon>
        <taxon>Chitinophagaceae</taxon>
        <taxon>Chitinophaga</taxon>
    </lineage>
</organism>
<dbReference type="SUPFAM" id="SSF52242">
    <property type="entry name" value="Cobalamin (vitamin B12)-binding domain"/>
    <property type="match status" value="1"/>
</dbReference>